<comment type="caution">
    <text evidence="1">The sequence shown here is derived from an EMBL/GenBank/DDBJ whole genome shotgun (WGS) entry which is preliminary data.</text>
</comment>
<dbReference type="EMBL" id="AMFJ01021653">
    <property type="protein sequence ID" value="EKD66042.1"/>
    <property type="molecule type" value="Genomic_DNA"/>
</dbReference>
<evidence type="ECO:0008006" key="2">
    <source>
        <dbReference type="Google" id="ProtNLM"/>
    </source>
</evidence>
<evidence type="ECO:0000313" key="1">
    <source>
        <dbReference type="EMBL" id="EKD66042.1"/>
    </source>
</evidence>
<dbReference type="AlphaFoldDB" id="K2AW39"/>
<organism evidence="1">
    <name type="scientific">uncultured bacterium</name>
    <name type="common">gcode 4</name>
    <dbReference type="NCBI Taxonomy" id="1234023"/>
    <lineage>
        <taxon>Bacteria</taxon>
        <taxon>environmental samples</taxon>
    </lineage>
</organism>
<reference evidence="1" key="1">
    <citation type="journal article" date="2012" name="Science">
        <title>Fermentation, hydrogen, and sulfur metabolism in multiple uncultivated bacterial phyla.</title>
        <authorList>
            <person name="Wrighton K.C."/>
            <person name="Thomas B.C."/>
            <person name="Sharon I."/>
            <person name="Miller C.S."/>
            <person name="Castelle C.J."/>
            <person name="VerBerkmoes N.C."/>
            <person name="Wilkins M.J."/>
            <person name="Hettich R.L."/>
            <person name="Lipton M.S."/>
            <person name="Williams K.H."/>
            <person name="Long P.E."/>
            <person name="Banfield J.F."/>
        </authorList>
    </citation>
    <scope>NUCLEOTIDE SEQUENCE [LARGE SCALE GENOMIC DNA]</scope>
</reference>
<name>K2AW39_9BACT</name>
<protein>
    <recommendedName>
        <fullName evidence="2">AbiEi antitoxin C-terminal domain-containing protein</fullName>
    </recommendedName>
</protein>
<gene>
    <name evidence="1" type="ORF">ACD_49C00067G0028</name>
</gene>
<accession>K2AW39</accession>
<proteinExistence type="predicted"/>
<sequence>MINFDKIVNKLSKKEWQILSIYEIWSIFDPDFRKWSTKNISSIYKIIYRLKALDIIIPIKNSLYFINNNKKIKDIEIIDLYYWKILKKIISDTVWSDYFIWNIKALEILLNDYSISPKIIVYNKEVDKKVTLSKKHKIIFKILISWKKSENTNIFTKLKKFTKTISINNLSLRISNKELSILDSLLIRDNKNKIDSYLVNKFLNKYSLHLSREKLWELVKLKYITSVNRLKEISVQNNYNFLYTHCLDIIKREWWNCFLTKR</sequence>